<name>F4L0Y8_HALH1</name>
<keyword evidence="2" id="KW-1185">Reference proteome</keyword>
<dbReference type="KEGG" id="hhy:Halhy_2724"/>
<sequence>MRKFFILIILLVSGLSVLSAQELNFTVKVNIQRLLTADPAVFNGLEQSLKEFVNSSKWTEDEFRPEERIKGNILLTINGEATDKSQKTIPNVYTAELAIQASRPIFGSSKETTLFNFIDREITFKYEQFQPLQFSKTLFNDNLSQVVAFYIHIILGMDYDSFALNGGSDHFQAAQNIVNVAQSAAAVQGRGWSSIEGNNRNRFWIVENWLSPRMKPMRELQYVYHRLGLDQMSQDPAKGRSIISKTLENARKSFDTYPNTILMQLFLSAKSKEIMEIFRMGTPDEKDRVADVMSRIDPTNANNYRQLRQ</sequence>
<dbReference type="AlphaFoldDB" id="F4L0Y8"/>
<accession>F4L0Y8</accession>
<protein>
    <recommendedName>
        <fullName evidence="3">DUF4835 domain-containing protein</fullName>
    </recommendedName>
</protein>
<dbReference type="Pfam" id="PF16119">
    <property type="entry name" value="DUF4835"/>
    <property type="match status" value="1"/>
</dbReference>
<dbReference type="Proteomes" id="UP000008461">
    <property type="component" value="Chromosome"/>
</dbReference>
<reference key="2">
    <citation type="submission" date="2011-04" db="EMBL/GenBank/DDBJ databases">
        <title>Complete sequence of chromosome of Haliscomenobacter hydrossis DSM 1100.</title>
        <authorList>
            <consortium name="US DOE Joint Genome Institute (JGI-PGF)"/>
            <person name="Lucas S."/>
            <person name="Han J."/>
            <person name="Lapidus A."/>
            <person name="Bruce D."/>
            <person name="Goodwin L."/>
            <person name="Pitluck S."/>
            <person name="Peters L."/>
            <person name="Kyrpides N."/>
            <person name="Mavromatis K."/>
            <person name="Ivanova N."/>
            <person name="Ovchinnikova G."/>
            <person name="Pagani I."/>
            <person name="Daligault H."/>
            <person name="Detter J.C."/>
            <person name="Han C."/>
            <person name="Land M."/>
            <person name="Hauser L."/>
            <person name="Markowitz V."/>
            <person name="Cheng J.-F."/>
            <person name="Hugenholtz P."/>
            <person name="Woyke T."/>
            <person name="Wu D."/>
            <person name="Verbarg S."/>
            <person name="Frueling A."/>
            <person name="Brambilla E."/>
            <person name="Klenk H.-P."/>
            <person name="Eisen J.A."/>
        </authorList>
    </citation>
    <scope>NUCLEOTIDE SEQUENCE</scope>
    <source>
        <strain>DSM 1100</strain>
    </source>
</reference>
<gene>
    <name evidence="1" type="ordered locus">Halhy_2724</name>
</gene>
<organism evidence="1 2">
    <name type="scientific">Haliscomenobacter hydrossis (strain ATCC 27775 / DSM 1100 / LMG 10767 / O)</name>
    <dbReference type="NCBI Taxonomy" id="760192"/>
    <lineage>
        <taxon>Bacteria</taxon>
        <taxon>Pseudomonadati</taxon>
        <taxon>Bacteroidota</taxon>
        <taxon>Saprospiria</taxon>
        <taxon>Saprospirales</taxon>
        <taxon>Haliscomenobacteraceae</taxon>
        <taxon>Haliscomenobacter</taxon>
    </lineage>
</organism>
<dbReference type="InterPro" id="IPR032274">
    <property type="entry name" value="DUF4835"/>
</dbReference>
<dbReference type="HOGENOM" id="CLU_080414_0_0_10"/>
<dbReference type="OrthoDB" id="9773381at2"/>
<evidence type="ECO:0008006" key="3">
    <source>
        <dbReference type="Google" id="ProtNLM"/>
    </source>
</evidence>
<evidence type="ECO:0000313" key="2">
    <source>
        <dbReference type="Proteomes" id="UP000008461"/>
    </source>
</evidence>
<dbReference type="EMBL" id="CP002691">
    <property type="protein sequence ID" value="AEE50592.1"/>
    <property type="molecule type" value="Genomic_DNA"/>
</dbReference>
<evidence type="ECO:0000313" key="1">
    <source>
        <dbReference type="EMBL" id="AEE50592.1"/>
    </source>
</evidence>
<proteinExistence type="predicted"/>
<dbReference type="STRING" id="760192.Halhy_2724"/>
<dbReference type="RefSeq" id="WP_013765140.1">
    <property type="nucleotide sequence ID" value="NC_015510.1"/>
</dbReference>
<reference evidence="1 2" key="1">
    <citation type="journal article" date="2011" name="Stand. Genomic Sci.">
        <title>Complete genome sequence of Haliscomenobacter hydrossis type strain (O).</title>
        <authorList>
            <consortium name="US DOE Joint Genome Institute (JGI-PGF)"/>
            <person name="Daligault H."/>
            <person name="Lapidus A."/>
            <person name="Zeytun A."/>
            <person name="Nolan M."/>
            <person name="Lucas S."/>
            <person name="Del Rio T.G."/>
            <person name="Tice H."/>
            <person name="Cheng J.F."/>
            <person name="Tapia R."/>
            <person name="Han C."/>
            <person name="Goodwin L."/>
            <person name="Pitluck S."/>
            <person name="Liolios K."/>
            <person name="Pagani I."/>
            <person name="Ivanova N."/>
            <person name="Huntemann M."/>
            <person name="Mavromatis K."/>
            <person name="Mikhailova N."/>
            <person name="Pati A."/>
            <person name="Chen A."/>
            <person name="Palaniappan K."/>
            <person name="Land M."/>
            <person name="Hauser L."/>
            <person name="Brambilla E.M."/>
            <person name="Rohde M."/>
            <person name="Verbarg S."/>
            <person name="Goker M."/>
            <person name="Bristow J."/>
            <person name="Eisen J.A."/>
            <person name="Markowitz V."/>
            <person name="Hugenholtz P."/>
            <person name="Kyrpides N.C."/>
            <person name="Klenk H.P."/>
            <person name="Woyke T."/>
        </authorList>
    </citation>
    <scope>NUCLEOTIDE SEQUENCE [LARGE SCALE GENOMIC DNA]</scope>
    <source>
        <strain evidence="2">ATCC 27775 / DSM 1100 / LMG 10767 / O</strain>
    </source>
</reference>
<dbReference type="eggNOG" id="ENOG502Z7MQ">
    <property type="taxonomic scope" value="Bacteria"/>
</dbReference>